<dbReference type="RefSeq" id="WP_121892855.1">
    <property type="nucleotide sequence ID" value="NZ_PENI01000023.1"/>
</dbReference>
<evidence type="ECO:0000256" key="1">
    <source>
        <dbReference type="ARBA" id="ARBA00001974"/>
    </source>
</evidence>
<keyword evidence="8" id="KW-1185">Reference proteome</keyword>
<keyword evidence="4" id="KW-0560">Oxidoreductase</keyword>
<accession>A0A3M0IK25</accession>
<dbReference type="PANTHER" id="PTHR43557:SF2">
    <property type="entry name" value="RIESKE DOMAIN-CONTAINING PROTEIN-RELATED"/>
    <property type="match status" value="1"/>
</dbReference>
<comment type="cofactor">
    <cofactor evidence="1">
        <name>FAD</name>
        <dbReference type="ChEBI" id="CHEBI:57692"/>
    </cofactor>
</comment>
<feature type="domain" description="Reductase C-terminal" evidence="6">
    <location>
        <begin position="319"/>
        <end position="402"/>
    </location>
</feature>
<dbReference type="PRINTS" id="PR00411">
    <property type="entry name" value="PNDRDTASEI"/>
</dbReference>
<proteinExistence type="predicted"/>
<reference evidence="7 8" key="1">
    <citation type="submission" date="2017-11" db="EMBL/GenBank/DDBJ databases">
        <title>Draft genome of actinobacteria isolated from guarana (Paullinia cupana (Mart.) Ducke.</title>
        <authorList>
            <person name="Siqueira K.A."/>
            <person name="Liotti R.G."/>
            <person name="Mendes T.A.O."/>
            <person name="Soares M.A."/>
        </authorList>
    </citation>
    <scope>NUCLEOTIDE SEQUENCE [LARGE SCALE GENOMIC DNA]</scope>
    <source>
        <strain evidence="7 8">193</strain>
    </source>
</reference>
<dbReference type="SUPFAM" id="SSF51905">
    <property type="entry name" value="FAD/NAD(P)-binding domain"/>
    <property type="match status" value="2"/>
</dbReference>
<dbReference type="EMBL" id="PENI01000023">
    <property type="protein sequence ID" value="RMB82336.1"/>
    <property type="molecule type" value="Genomic_DNA"/>
</dbReference>
<dbReference type="AlphaFoldDB" id="A0A3M0IK25"/>
<evidence type="ECO:0000256" key="4">
    <source>
        <dbReference type="ARBA" id="ARBA00023002"/>
    </source>
</evidence>
<dbReference type="SUPFAM" id="SSF55424">
    <property type="entry name" value="FAD/NAD-linked reductases, dimerisation (C-terminal) domain"/>
    <property type="match status" value="1"/>
</dbReference>
<dbReference type="Gene3D" id="3.50.50.60">
    <property type="entry name" value="FAD/NAD(P)-binding domain"/>
    <property type="match status" value="2"/>
</dbReference>
<dbReference type="InterPro" id="IPR016156">
    <property type="entry name" value="FAD/NAD-linked_Rdtase_dimer_sf"/>
</dbReference>
<dbReference type="Proteomes" id="UP000270471">
    <property type="component" value="Unassembled WGS sequence"/>
</dbReference>
<evidence type="ECO:0000259" key="6">
    <source>
        <dbReference type="Pfam" id="PF14759"/>
    </source>
</evidence>
<name>A0A3M0IK25_9ACTN</name>
<comment type="caution">
    <text evidence="7">The sequence shown here is derived from an EMBL/GenBank/DDBJ whole genome shotgun (WGS) entry which is preliminary data.</text>
</comment>
<dbReference type="GO" id="GO:0016651">
    <property type="term" value="F:oxidoreductase activity, acting on NAD(P)H"/>
    <property type="evidence" value="ECO:0007669"/>
    <property type="project" value="TreeGrafter"/>
</dbReference>
<dbReference type="InterPro" id="IPR023753">
    <property type="entry name" value="FAD/NAD-binding_dom"/>
</dbReference>
<dbReference type="OrthoDB" id="3568330at2"/>
<dbReference type="PANTHER" id="PTHR43557">
    <property type="entry name" value="APOPTOSIS-INDUCING FACTOR 1"/>
    <property type="match status" value="1"/>
</dbReference>
<evidence type="ECO:0000313" key="8">
    <source>
        <dbReference type="Proteomes" id="UP000270471"/>
    </source>
</evidence>
<evidence type="ECO:0000256" key="2">
    <source>
        <dbReference type="ARBA" id="ARBA00022630"/>
    </source>
</evidence>
<evidence type="ECO:0000256" key="3">
    <source>
        <dbReference type="ARBA" id="ARBA00022827"/>
    </source>
</evidence>
<dbReference type="InterPro" id="IPR028202">
    <property type="entry name" value="Reductase_C"/>
</dbReference>
<organism evidence="7 8">
    <name type="scientific">Streptomyces shenzhenensis</name>
    <dbReference type="NCBI Taxonomy" id="943815"/>
    <lineage>
        <taxon>Bacteria</taxon>
        <taxon>Bacillati</taxon>
        <taxon>Actinomycetota</taxon>
        <taxon>Actinomycetes</taxon>
        <taxon>Kitasatosporales</taxon>
        <taxon>Streptomycetaceae</taxon>
        <taxon>Streptomyces</taxon>
    </lineage>
</organism>
<protein>
    <submittedName>
        <fullName evidence="7">Pyridine nucleotide-disulfide oxidoreductase</fullName>
    </submittedName>
</protein>
<evidence type="ECO:0000313" key="7">
    <source>
        <dbReference type="EMBL" id="RMB82336.1"/>
    </source>
</evidence>
<dbReference type="GO" id="GO:0005737">
    <property type="term" value="C:cytoplasm"/>
    <property type="evidence" value="ECO:0007669"/>
    <property type="project" value="TreeGrafter"/>
</dbReference>
<dbReference type="InterPro" id="IPR036188">
    <property type="entry name" value="FAD/NAD-bd_sf"/>
</dbReference>
<dbReference type="Pfam" id="PF07992">
    <property type="entry name" value="Pyr_redox_2"/>
    <property type="match status" value="1"/>
</dbReference>
<evidence type="ECO:0000259" key="5">
    <source>
        <dbReference type="Pfam" id="PF07992"/>
    </source>
</evidence>
<dbReference type="Gene3D" id="3.30.390.30">
    <property type="match status" value="1"/>
</dbReference>
<gene>
    <name evidence="7" type="ORF">CTZ28_29820</name>
</gene>
<feature type="domain" description="FAD/NAD(P)-binding" evidence="5">
    <location>
        <begin position="6"/>
        <end position="300"/>
    </location>
</feature>
<dbReference type="InterPro" id="IPR050446">
    <property type="entry name" value="FAD-oxidoreductase/Apoptosis"/>
</dbReference>
<dbReference type="Pfam" id="PF14759">
    <property type="entry name" value="Reductase_C"/>
    <property type="match status" value="1"/>
</dbReference>
<keyword evidence="2" id="KW-0285">Flavoprotein</keyword>
<keyword evidence="3" id="KW-0274">FAD</keyword>
<dbReference type="PRINTS" id="PR00368">
    <property type="entry name" value="FADPNR"/>
</dbReference>
<sequence length="405" mass="43399">MNSTLQHVVIGGSAAGVAAALSMRASGFQGRISIIDAGTDEPYERPPLSKTFEDLAAPRPIVPASSYAQHGIDLILGAQVVKLDEQHHRVVLDTGDDLLAAAVLLATGVSPRRLDIPGEDLGNILTLRDIHDARAMSQRLDAGGHLMIIGGGFIGLEAAAVARRRGLDVTVVEALPMPLAGVLGTELAQILQQMHTREGVRFLTGRTAARFHGGTEVEEVLLDDGTRWEASTVLVGCGVVPNDRLAGEAGVYTRAGVVTDAHGRTSSPWIWAAGDVSNYVSPYTGRRQRIEHWDVAQRHGTVVGANMAGLETVNTAVPYFWSDQYGKRLQMYGRRSAGDQLVMRPASSGEDFLAFWLREGRLVASAGLDRPRELRATKPLIERHALVSAVDLADPAVPVRRLGTA</sequence>